<comment type="caution">
    <text evidence="3">The sequence shown here is derived from an EMBL/GenBank/DDBJ whole genome shotgun (WGS) entry which is preliminary data.</text>
</comment>
<feature type="domain" description="LysM" evidence="2">
    <location>
        <begin position="83"/>
        <end position="128"/>
    </location>
</feature>
<dbReference type="SUPFAM" id="SSF54106">
    <property type="entry name" value="LysM domain"/>
    <property type="match status" value="1"/>
</dbReference>
<dbReference type="EMBL" id="JBJKTR010000023">
    <property type="protein sequence ID" value="KAL3324291.1"/>
    <property type="molecule type" value="Genomic_DNA"/>
</dbReference>
<reference evidence="3 4" key="1">
    <citation type="submission" date="2024-05" db="EMBL/GenBank/DDBJ databases">
        <title>De novo assembly of an allotetraploid wild potato.</title>
        <authorList>
            <person name="Hosaka A.J."/>
        </authorList>
    </citation>
    <scope>NUCLEOTIDE SEQUENCE [LARGE SCALE GENOMIC DNA]</scope>
    <source>
        <tissue evidence="3">Young leaves</tissue>
    </source>
</reference>
<organism evidence="3 4">
    <name type="scientific">Solanum stoloniferum</name>
    <dbReference type="NCBI Taxonomy" id="62892"/>
    <lineage>
        <taxon>Eukaryota</taxon>
        <taxon>Viridiplantae</taxon>
        <taxon>Streptophyta</taxon>
        <taxon>Embryophyta</taxon>
        <taxon>Tracheophyta</taxon>
        <taxon>Spermatophyta</taxon>
        <taxon>Magnoliopsida</taxon>
        <taxon>eudicotyledons</taxon>
        <taxon>Gunneridae</taxon>
        <taxon>Pentapetalae</taxon>
        <taxon>asterids</taxon>
        <taxon>lamiids</taxon>
        <taxon>Solanales</taxon>
        <taxon>Solanaceae</taxon>
        <taxon>Solanoideae</taxon>
        <taxon>Solaneae</taxon>
        <taxon>Solanum</taxon>
    </lineage>
</organism>
<dbReference type="InterPro" id="IPR036779">
    <property type="entry name" value="LysM_dom_sf"/>
</dbReference>
<gene>
    <name evidence="3" type="ORF">AABB24_038469</name>
</gene>
<evidence type="ECO:0000259" key="2">
    <source>
        <dbReference type="PROSITE" id="PS51782"/>
    </source>
</evidence>
<dbReference type="SMART" id="SM00257">
    <property type="entry name" value="LysM"/>
    <property type="match status" value="1"/>
</dbReference>
<dbReference type="Gene3D" id="3.10.350.10">
    <property type="entry name" value="LysM domain"/>
    <property type="match status" value="1"/>
</dbReference>
<keyword evidence="1" id="KW-1133">Transmembrane helix</keyword>
<dbReference type="InterPro" id="IPR018392">
    <property type="entry name" value="LysM"/>
</dbReference>
<dbReference type="PROSITE" id="PS51782">
    <property type="entry name" value="LYSM"/>
    <property type="match status" value="1"/>
</dbReference>
<keyword evidence="4" id="KW-1185">Reference proteome</keyword>
<dbReference type="Pfam" id="PF01476">
    <property type="entry name" value="LysM"/>
    <property type="match status" value="1"/>
</dbReference>
<dbReference type="AlphaFoldDB" id="A0ABD2R0G8"/>
<keyword evidence="1" id="KW-0812">Transmembrane</keyword>
<sequence>VLFYPTIDSEVSDKNLLCECNRKQYDSMELKLCQSSLPLPCKSSSSRANSIYKHFTLLPKRCKYHIQELFSNGQQWNSFKQFLVHVVKEDETLTSLSKLYRVPIYEIAAANKEIIDVDLVFEGQHLNIPSYVTPYSQMNQREKIRLPKIDASETSRRFKLCSNDVNQKMLYVLSCRRLPYAKTSGYFLVLVPLIGFCIKCIMNAFHHRVTRNKLQDVRQASRSMRWKSVLRDLTDPDALYSDSRPEIDNATDDREHLQSEELSRAYAKLDGDYQKFLSECGMSKWGYWRGGTDE</sequence>
<evidence type="ECO:0000313" key="4">
    <source>
        <dbReference type="Proteomes" id="UP001627284"/>
    </source>
</evidence>
<feature type="non-terminal residue" evidence="3">
    <location>
        <position position="1"/>
    </location>
</feature>
<dbReference type="Proteomes" id="UP001627284">
    <property type="component" value="Unassembled WGS sequence"/>
</dbReference>
<protein>
    <recommendedName>
        <fullName evidence="2">LysM domain-containing protein</fullName>
    </recommendedName>
</protein>
<proteinExistence type="predicted"/>
<dbReference type="CDD" id="cd00118">
    <property type="entry name" value="LysM"/>
    <property type="match status" value="1"/>
</dbReference>
<name>A0ABD2R0G8_9SOLN</name>
<keyword evidence="1" id="KW-0472">Membrane</keyword>
<evidence type="ECO:0000313" key="3">
    <source>
        <dbReference type="EMBL" id="KAL3324291.1"/>
    </source>
</evidence>
<accession>A0ABD2R0G8</accession>
<evidence type="ECO:0000256" key="1">
    <source>
        <dbReference type="SAM" id="Phobius"/>
    </source>
</evidence>
<feature type="transmembrane region" description="Helical" evidence="1">
    <location>
        <begin position="185"/>
        <end position="205"/>
    </location>
</feature>